<keyword evidence="3" id="KW-1185">Reference proteome</keyword>
<dbReference type="Proteomes" id="UP001147733">
    <property type="component" value="Unassembled WGS sequence"/>
</dbReference>
<feature type="compositionally biased region" description="Polar residues" evidence="1">
    <location>
        <begin position="8"/>
        <end position="19"/>
    </location>
</feature>
<organism evidence="2 3">
    <name type="scientific">Penicillium citrinum</name>
    <dbReference type="NCBI Taxonomy" id="5077"/>
    <lineage>
        <taxon>Eukaryota</taxon>
        <taxon>Fungi</taxon>
        <taxon>Dikarya</taxon>
        <taxon>Ascomycota</taxon>
        <taxon>Pezizomycotina</taxon>
        <taxon>Eurotiomycetes</taxon>
        <taxon>Eurotiomycetidae</taxon>
        <taxon>Eurotiales</taxon>
        <taxon>Aspergillaceae</taxon>
        <taxon>Penicillium</taxon>
    </lineage>
</organism>
<name>A0A9W9TII2_PENCI</name>
<accession>A0A9W9TII2</accession>
<dbReference type="AlphaFoldDB" id="A0A9W9TII2"/>
<reference evidence="2" key="2">
    <citation type="journal article" date="2023" name="IMA Fungus">
        <title>Comparative genomic study of the Penicillium genus elucidates a diverse pangenome and 15 lateral gene transfer events.</title>
        <authorList>
            <person name="Petersen C."/>
            <person name="Sorensen T."/>
            <person name="Nielsen M.R."/>
            <person name="Sondergaard T.E."/>
            <person name="Sorensen J.L."/>
            <person name="Fitzpatrick D.A."/>
            <person name="Frisvad J.C."/>
            <person name="Nielsen K.L."/>
        </authorList>
    </citation>
    <scope>NUCLEOTIDE SEQUENCE</scope>
    <source>
        <strain evidence="2">IBT 23319</strain>
    </source>
</reference>
<sequence length="119" mass="13227">MAEVRQCSPETQGRQFTEIQRSKGEAKRSDKSQSTRLEECCSRSDLVRVDASSSLDGVFCLSCRQDPVTLRLRVSVGAEGWPRWAEHSQRRMAEQIQRLGPAIMDANGDGSSIIDQQAA</sequence>
<evidence type="ECO:0000256" key="1">
    <source>
        <dbReference type="SAM" id="MobiDB-lite"/>
    </source>
</evidence>
<protein>
    <submittedName>
        <fullName evidence="2">Uncharacterized protein</fullName>
    </submittedName>
</protein>
<feature type="compositionally biased region" description="Basic and acidic residues" evidence="1">
    <location>
        <begin position="20"/>
        <end position="34"/>
    </location>
</feature>
<proteinExistence type="predicted"/>
<evidence type="ECO:0000313" key="3">
    <source>
        <dbReference type="Proteomes" id="UP001147733"/>
    </source>
</evidence>
<comment type="caution">
    <text evidence="2">The sequence shown here is derived from an EMBL/GenBank/DDBJ whole genome shotgun (WGS) entry which is preliminary data.</text>
</comment>
<dbReference type="EMBL" id="JAPQKT010000008">
    <property type="protein sequence ID" value="KAJ5222545.1"/>
    <property type="molecule type" value="Genomic_DNA"/>
</dbReference>
<reference evidence="2" key="1">
    <citation type="submission" date="2022-11" db="EMBL/GenBank/DDBJ databases">
        <authorList>
            <person name="Petersen C."/>
        </authorList>
    </citation>
    <scope>NUCLEOTIDE SEQUENCE</scope>
    <source>
        <strain evidence="2">IBT 23319</strain>
    </source>
</reference>
<gene>
    <name evidence="2" type="ORF">N7469_008785</name>
</gene>
<feature type="region of interest" description="Disordered" evidence="1">
    <location>
        <begin position="1"/>
        <end position="34"/>
    </location>
</feature>
<dbReference type="RefSeq" id="XP_056497468.1">
    <property type="nucleotide sequence ID" value="XM_056647703.1"/>
</dbReference>
<evidence type="ECO:0000313" key="2">
    <source>
        <dbReference type="EMBL" id="KAJ5222545.1"/>
    </source>
</evidence>
<dbReference type="GeneID" id="81386870"/>